<reference evidence="1 2" key="1">
    <citation type="submission" date="2016-03" db="EMBL/GenBank/DDBJ databases">
        <title>Draft genome sequence of Paenibacillus antarcticus CECT 5836.</title>
        <authorList>
            <person name="Shin S.-K."/>
            <person name="Yi H."/>
        </authorList>
    </citation>
    <scope>NUCLEOTIDE SEQUENCE [LARGE SCALE GENOMIC DNA]</scope>
    <source>
        <strain evidence="1 2">CECT 5836</strain>
    </source>
</reference>
<dbReference type="OrthoDB" id="358716at2"/>
<organism evidence="1 2">
    <name type="scientific">Paenibacillus antarcticus</name>
    <dbReference type="NCBI Taxonomy" id="253703"/>
    <lineage>
        <taxon>Bacteria</taxon>
        <taxon>Bacillati</taxon>
        <taxon>Bacillota</taxon>
        <taxon>Bacilli</taxon>
        <taxon>Bacillales</taxon>
        <taxon>Paenibacillaceae</taxon>
        <taxon>Paenibacillus</taxon>
    </lineage>
</organism>
<dbReference type="Proteomes" id="UP000077355">
    <property type="component" value="Unassembled WGS sequence"/>
</dbReference>
<evidence type="ECO:0000313" key="1">
    <source>
        <dbReference type="EMBL" id="OAB47051.1"/>
    </source>
</evidence>
<gene>
    <name evidence="1" type="ORF">PBAT_08315</name>
</gene>
<protein>
    <submittedName>
        <fullName evidence="1">Uncharacterized protein</fullName>
    </submittedName>
</protein>
<dbReference type="RefSeq" id="WP_068648434.1">
    <property type="nucleotide sequence ID" value="NZ_CP043611.1"/>
</dbReference>
<dbReference type="AlphaFoldDB" id="A0A168PT63"/>
<name>A0A168PT63_9BACL</name>
<dbReference type="EMBL" id="LVJI01000012">
    <property type="protein sequence ID" value="OAB47051.1"/>
    <property type="molecule type" value="Genomic_DNA"/>
</dbReference>
<sequence>MQFQVWLKGIETIQAINYHVEHIDYAKHQILSTKVLQERSDLLTDISSNMTTVDHLLLTYQESLLNDDAKANLTKLILVKSQH</sequence>
<comment type="caution">
    <text evidence="1">The sequence shown here is derived from an EMBL/GenBank/DDBJ whole genome shotgun (WGS) entry which is preliminary data.</text>
</comment>
<proteinExistence type="predicted"/>
<evidence type="ECO:0000313" key="2">
    <source>
        <dbReference type="Proteomes" id="UP000077355"/>
    </source>
</evidence>
<keyword evidence="2" id="KW-1185">Reference proteome</keyword>
<accession>A0A168PT63</accession>